<keyword evidence="3" id="KW-1185">Reference proteome</keyword>
<dbReference type="GO" id="GO:0004622">
    <property type="term" value="F:phosphatidylcholine lysophospholipase activity"/>
    <property type="evidence" value="ECO:0007669"/>
    <property type="project" value="TreeGrafter"/>
</dbReference>
<organism evidence="2 3">
    <name type="scientific">Pelagicoccus enzymogenes</name>
    <dbReference type="NCBI Taxonomy" id="2773457"/>
    <lineage>
        <taxon>Bacteria</taxon>
        <taxon>Pseudomonadati</taxon>
        <taxon>Verrucomicrobiota</taxon>
        <taxon>Opitutia</taxon>
        <taxon>Puniceicoccales</taxon>
        <taxon>Pelagicoccaceae</taxon>
        <taxon>Pelagicoccus</taxon>
    </lineage>
</organism>
<gene>
    <name evidence="2" type="ORF">IEN85_12055</name>
</gene>
<evidence type="ECO:0000313" key="3">
    <source>
        <dbReference type="Proteomes" id="UP000622317"/>
    </source>
</evidence>
<reference evidence="2" key="1">
    <citation type="submission" date="2020-09" db="EMBL/GenBank/DDBJ databases">
        <title>Pelagicoccus enzymogenes sp. nov. with an EPS production, isolated from marine sediment.</title>
        <authorList>
            <person name="Feng X."/>
        </authorList>
    </citation>
    <scope>NUCLEOTIDE SEQUENCE</scope>
    <source>
        <strain evidence="2">NFK12</strain>
    </source>
</reference>
<dbReference type="InterPro" id="IPR051532">
    <property type="entry name" value="Ester_Hydrolysis_Enzymes"/>
</dbReference>
<protein>
    <recommendedName>
        <fullName evidence="1">SGNH hydrolase-type esterase domain-containing protein</fullName>
    </recommendedName>
</protein>
<dbReference type="PANTHER" id="PTHR30383">
    <property type="entry name" value="THIOESTERASE 1/PROTEASE 1/LYSOPHOSPHOLIPASE L1"/>
    <property type="match status" value="1"/>
</dbReference>
<dbReference type="AlphaFoldDB" id="A0A927F847"/>
<comment type="caution">
    <text evidence="2">The sequence shown here is derived from an EMBL/GenBank/DDBJ whole genome shotgun (WGS) entry which is preliminary data.</text>
</comment>
<dbReference type="RefSeq" id="WP_191617338.1">
    <property type="nucleotide sequence ID" value="NZ_JACYFG010000035.1"/>
</dbReference>
<feature type="domain" description="SGNH hydrolase-type esterase" evidence="1">
    <location>
        <begin position="78"/>
        <end position="239"/>
    </location>
</feature>
<evidence type="ECO:0000313" key="2">
    <source>
        <dbReference type="EMBL" id="MBD5780227.1"/>
    </source>
</evidence>
<name>A0A927F847_9BACT</name>
<dbReference type="InterPro" id="IPR036514">
    <property type="entry name" value="SGNH_hydro_sf"/>
</dbReference>
<dbReference type="SUPFAM" id="SSF52266">
    <property type="entry name" value="SGNH hydrolase"/>
    <property type="match status" value="1"/>
</dbReference>
<proteinExistence type="predicted"/>
<evidence type="ECO:0000259" key="1">
    <source>
        <dbReference type="Pfam" id="PF13472"/>
    </source>
</evidence>
<dbReference type="Proteomes" id="UP000622317">
    <property type="component" value="Unassembled WGS sequence"/>
</dbReference>
<dbReference type="PANTHER" id="PTHR30383:SF5">
    <property type="entry name" value="SGNH HYDROLASE-TYPE ESTERASE DOMAIN-CONTAINING PROTEIN"/>
    <property type="match status" value="1"/>
</dbReference>
<dbReference type="EMBL" id="JACYFG010000035">
    <property type="protein sequence ID" value="MBD5780227.1"/>
    <property type="molecule type" value="Genomic_DNA"/>
</dbReference>
<sequence length="258" mass="29217">MRFSRHIFAYSILALALAASLAGNYFLFEKAKLFYAREAQVRIEPISDRYAEENAMVRSQAKTKPRIVMFGESRCGMWRAYPARNWGDVEIINRGIGGETTPQIMRRLEDDVLSLDPDLVILQMGDNDLKTMAVLPGTKSKTIELTYENITSIAKRISDRGIQVIVTTIFPPAPIEILRTPLWSDEVNESIDLVNRRLISFSYPRVQVADCDPILRQGKYIKPEYSIDTLHLKQAGYEALNSGLEDLVKSSLAKSQSR</sequence>
<accession>A0A927F847</accession>
<dbReference type="InterPro" id="IPR013830">
    <property type="entry name" value="SGNH_hydro"/>
</dbReference>
<dbReference type="Gene3D" id="3.40.50.1110">
    <property type="entry name" value="SGNH hydrolase"/>
    <property type="match status" value="1"/>
</dbReference>
<dbReference type="Pfam" id="PF13472">
    <property type="entry name" value="Lipase_GDSL_2"/>
    <property type="match status" value="1"/>
</dbReference>